<sequence length="391" mass="44698">MNRINSLLLFFFLIQSLFAESVLDRFSLTTDFVKRPSFYASDSPFLVNRDAHLYTGMTMNADVQGLYFYHLATKNQIFLTPPIREYFLKNPDLLIKGTLDIKSDHLPVYITDVLFYDEKIQKMGFYVEHRNYQLPIKKSYFAVWDMEENQIEFIQELSSYPSEGFEGYAMVLPIGFDNEKEAAYFTFALDKNMKDKTSDDVSIKLFRYQDGKLEVVHSYQSKWFPYNSIAHFVKGKILIQSYAEVHESIPPEGRIFDLVTNSFLQISVPVVSYGSVFSKDGSKIYLASGQTGELRVLDSSSGKILQKAKFGTHGHTMGFWKENELVWVRNSGLHIYDPLTLKQKKVIATSKYFKGNVNVAGSLVIPYSSVIVRNGFEGPGDAVGFLRLSPD</sequence>
<dbReference type="AlphaFoldDB" id="A0A4R9K3R1"/>
<dbReference type="RefSeq" id="WP_135623068.1">
    <property type="nucleotide sequence ID" value="NZ_RQGD01000022.1"/>
</dbReference>
<organism evidence="1 2">
    <name type="scientific">Leptospira ognonensis</name>
    <dbReference type="NCBI Taxonomy" id="2484945"/>
    <lineage>
        <taxon>Bacteria</taxon>
        <taxon>Pseudomonadati</taxon>
        <taxon>Spirochaetota</taxon>
        <taxon>Spirochaetia</taxon>
        <taxon>Leptospirales</taxon>
        <taxon>Leptospiraceae</taxon>
        <taxon>Leptospira</taxon>
    </lineage>
</organism>
<protein>
    <recommendedName>
        <fullName evidence="3">YncE family protein</fullName>
    </recommendedName>
</protein>
<dbReference type="EMBL" id="RQGD01000022">
    <property type="protein sequence ID" value="TGL60141.1"/>
    <property type="molecule type" value="Genomic_DNA"/>
</dbReference>
<proteinExistence type="predicted"/>
<dbReference type="Proteomes" id="UP000297693">
    <property type="component" value="Unassembled WGS sequence"/>
</dbReference>
<evidence type="ECO:0008006" key="3">
    <source>
        <dbReference type="Google" id="ProtNLM"/>
    </source>
</evidence>
<dbReference type="SUPFAM" id="SSF51004">
    <property type="entry name" value="C-terminal (heme d1) domain of cytochrome cd1-nitrite reductase"/>
    <property type="match status" value="1"/>
</dbReference>
<accession>A0A4R9K3R1</accession>
<dbReference type="InterPro" id="IPR015943">
    <property type="entry name" value="WD40/YVTN_repeat-like_dom_sf"/>
</dbReference>
<evidence type="ECO:0000313" key="2">
    <source>
        <dbReference type="Proteomes" id="UP000297693"/>
    </source>
</evidence>
<keyword evidence="2" id="KW-1185">Reference proteome</keyword>
<gene>
    <name evidence="1" type="ORF">EHQ58_06470</name>
</gene>
<reference evidence="1" key="1">
    <citation type="journal article" date="2019" name="PLoS Negl. Trop. Dis.">
        <title>Revisiting the worldwide diversity of Leptospira species in the environment.</title>
        <authorList>
            <person name="Vincent A.T."/>
            <person name="Schiettekatte O."/>
            <person name="Bourhy P."/>
            <person name="Veyrier F.J."/>
            <person name="Picardeau M."/>
        </authorList>
    </citation>
    <scope>NUCLEOTIDE SEQUENCE [LARGE SCALE GENOMIC DNA]</scope>
    <source>
        <strain evidence="1">201702476</strain>
    </source>
</reference>
<evidence type="ECO:0000313" key="1">
    <source>
        <dbReference type="EMBL" id="TGL60141.1"/>
    </source>
</evidence>
<dbReference type="InterPro" id="IPR011048">
    <property type="entry name" value="Haem_d1_sf"/>
</dbReference>
<comment type="caution">
    <text evidence="1">The sequence shown here is derived from an EMBL/GenBank/DDBJ whole genome shotgun (WGS) entry which is preliminary data.</text>
</comment>
<dbReference type="OrthoDB" id="317558at2"/>
<name>A0A4R9K3R1_9LEPT</name>
<dbReference type="Gene3D" id="2.130.10.10">
    <property type="entry name" value="YVTN repeat-like/Quinoprotein amine dehydrogenase"/>
    <property type="match status" value="1"/>
</dbReference>